<feature type="transmembrane region" description="Helical" evidence="12">
    <location>
        <begin position="147"/>
        <end position="162"/>
    </location>
</feature>
<comment type="similarity">
    <text evidence="3 12">Belongs to the glycosyltransferase 22 family.</text>
</comment>
<evidence type="ECO:0000256" key="1">
    <source>
        <dbReference type="ARBA" id="ARBA00004477"/>
    </source>
</evidence>
<feature type="transmembrane region" description="Helical" evidence="12">
    <location>
        <begin position="89"/>
        <end position="110"/>
    </location>
</feature>
<name>A0ABR2VQG5_9FUNG</name>
<evidence type="ECO:0000256" key="4">
    <source>
        <dbReference type="ARBA" id="ARBA00022676"/>
    </source>
</evidence>
<dbReference type="GO" id="GO:0052917">
    <property type="term" value="F:dol-P-Man:Man(7)GlcNAc(2)-PP-Dol alpha-1,6-mannosyltransferase activity"/>
    <property type="evidence" value="ECO:0007669"/>
    <property type="project" value="UniProtKB-EC"/>
</dbReference>
<evidence type="ECO:0000256" key="13">
    <source>
        <dbReference type="SAM" id="SignalP"/>
    </source>
</evidence>
<feature type="transmembrane region" description="Helical" evidence="12">
    <location>
        <begin position="174"/>
        <end position="199"/>
    </location>
</feature>
<keyword evidence="7 12" id="KW-0256">Endoplasmic reticulum</keyword>
<keyword evidence="9 12" id="KW-0472">Membrane</keyword>
<evidence type="ECO:0000256" key="5">
    <source>
        <dbReference type="ARBA" id="ARBA00022679"/>
    </source>
</evidence>
<evidence type="ECO:0000313" key="15">
    <source>
        <dbReference type="Proteomes" id="UP001479436"/>
    </source>
</evidence>
<dbReference type="EC" id="2.4.1.-" evidence="12"/>
<comment type="subcellular location">
    <subcellularLocation>
        <location evidence="1 12">Endoplasmic reticulum membrane</location>
        <topology evidence="1 12">Multi-pass membrane protein</topology>
    </subcellularLocation>
</comment>
<proteinExistence type="inferred from homology"/>
<organism evidence="14 15">
    <name type="scientific">Basidiobolus ranarum</name>
    <dbReference type="NCBI Taxonomy" id="34480"/>
    <lineage>
        <taxon>Eukaryota</taxon>
        <taxon>Fungi</taxon>
        <taxon>Fungi incertae sedis</taxon>
        <taxon>Zoopagomycota</taxon>
        <taxon>Entomophthoromycotina</taxon>
        <taxon>Basidiobolomycetes</taxon>
        <taxon>Basidiobolales</taxon>
        <taxon>Basidiobolaceae</taxon>
        <taxon>Basidiobolus</taxon>
    </lineage>
</organism>
<evidence type="ECO:0000256" key="7">
    <source>
        <dbReference type="ARBA" id="ARBA00022824"/>
    </source>
</evidence>
<feature type="chain" id="PRO_5045634050" description="Mannosyltransferase" evidence="13">
    <location>
        <begin position="25"/>
        <end position="501"/>
    </location>
</feature>
<sequence>MDRYDFLFLVLVLLHLYLAPFTKVEESFNLQATHDLLSHGIFALEKFDHFEFPGVVPRSFLGPIFLATLTYPFKLILQLCHGDEQIPKIWLQYIVRACLGTLNVIALSKLRHSVKRRFGREVSIALFLFNIVQFHGVFWISRTLPNMFAYYFVLIAYSYWLRDDHSSQMKMIKWFTTGLVIFRFELVLLLGPILLLELYRGRIGFWETLRQGVISGLVGLVASLIVDSYFWNQIGMYPEGYVFWFNAILGKSTDWGVSPFHTYFTNFLPKLLLSAAPLALYGSLVDRRTLHYLLPIVTFIFGFSFLGHKEWRFIVYSVPIFNFAAAVGLVRLYRAATKSKISKLLFSIVALSLLMSFLISTSMLLVSSQNYPGGVGLLRVHEIESSQNNVYLHIDTYSATTGASRFGELNENWRYSKNESHHLPQDYARYTHLLTEAPAFHAMEFEILEPVNAFDKIEITPLKKAIKKFQTITNLSGIQEIIPFQVKFAPKVWIMKKKVQT</sequence>
<keyword evidence="8 12" id="KW-1133">Transmembrane helix</keyword>
<keyword evidence="5 14" id="KW-0808">Transferase</keyword>
<dbReference type="PANTHER" id="PTHR22760:SF1">
    <property type="entry name" value="DOL-P-MAN:MAN(7)GLCNAC(2)-PP-DOL ALPHA-1,6-MANNOSYLTRANSFERASE"/>
    <property type="match status" value="1"/>
</dbReference>
<reference evidence="14 15" key="1">
    <citation type="submission" date="2023-04" db="EMBL/GenBank/DDBJ databases">
        <title>Genome of Basidiobolus ranarum AG-B5.</title>
        <authorList>
            <person name="Stajich J.E."/>
            <person name="Carter-House D."/>
            <person name="Gryganskyi A."/>
        </authorList>
    </citation>
    <scope>NUCLEOTIDE SEQUENCE [LARGE SCALE GENOMIC DNA]</scope>
    <source>
        <strain evidence="14 15">AG-B5</strain>
    </source>
</reference>
<feature type="transmembrane region" description="Helical" evidence="12">
    <location>
        <begin position="313"/>
        <end position="332"/>
    </location>
</feature>
<feature type="transmembrane region" description="Helical" evidence="12">
    <location>
        <begin position="60"/>
        <end position="77"/>
    </location>
</feature>
<accession>A0ABR2VQG5</accession>
<feature type="transmembrane region" description="Helical" evidence="12">
    <location>
        <begin position="211"/>
        <end position="231"/>
    </location>
</feature>
<comment type="pathway">
    <text evidence="2">Protein modification; protein glycosylation.</text>
</comment>
<evidence type="ECO:0000256" key="9">
    <source>
        <dbReference type="ARBA" id="ARBA00023136"/>
    </source>
</evidence>
<dbReference type="InterPro" id="IPR005599">
    <property type="entry name" value="GPI_mannosylTrfase"/>
</dbReference>
<evidence type="ECO:0000256" key="3">
    <source>
        <dbReference type="ARBA" id="ARBA00007063"/>
    </source>
</evidence>
<comment type="function">
    <text evidence="10">Mannosyltransferase that operates in the biosynthetic pathway of dolichol-linked oligosaccharides, the glycan precursors employed in protein asparagine (N)-glycosylation. The assembly of dolichol-linked oligosaccharides begins on the cytosolic side of the endoplasmic reticulum membrane and finishes in its lumen. The sequential addition of sugars to dolichol pyrophosphate produces dolichol-linked oligosaccharides containing fourteen sugars, including two GlcNAcs, nine mannoses and three glucoses. Once assembled, the oligosaccharide is transferred from the lipid to nascent proteins by oligosaccharyltransferases. In the lumen of the endoplasmic reticulum, adds the eighth mannose residue in an alpha-1,6 linkage onto Man(7)GlcNAc(2)-PP-dolichol to produce Man(8)GlcNAc(2)-PP-dolichol.</text>
</comment>
<keyword evidence="6 12" id="KW-0812">Transmembrane</keyword>
<dbReference type="Proteomes" id="UP001479436">
    <property type="component" value="Unassembled WGS sequence"/>
</dbReference>
<comment type="caution">
    <text evidence="14">The sequence shown here is derived from an EMBL/GenBank/DDBJ whole genome shotgun (WGS) entry which is preliminary data.</text>
</comment>
<evidence type="ECO:0000256" key="12">
    <source>
        <dbReference type="RuleBase" id="RU363075"/>
    </source>
</evidence>
<keyword evidence="15" id="KW-1185">Reference proteome</keyword>
<feature type="transmembrane region" description="Helical" evidence="12">
    <location>
        <begin position="122"/>
        <end position="140"/>
    </location>
</feature>
<evidence type="ECO:0000256" key="2">
    <source>
        <dbReference type="ARBA" id="ARBA00004922"/>
    </source>
</evidence>
<dbReference type="EMBL" id="JASJQH010008278">
    <property type="protein sequence ID" value="KAK9693798.1"/>
    <property type="molecule type" value="Genomic_DNA"/>
</dbReference>
<feature type="signal peptide" evidence="13">
    <location>
        <begin position="1"/>
        <end position="24"/>
    </location>
</feature>
<gene>
    <name evidence="14" type="primary">ECM39</name>
    <name evidence="14" type="ORF">K7432_013710</name>
</gene>
<evidence type="ECO:0000256" key="8">
    <source>
        <dbReference type="ARBA" id="ARBA00022989"/>
    </source>
</evidence>
<dbReference type="PANTHER" id="PTHR22760">
    <property type="entry name" value="GLYCOSYLTRANSFERASE"/>
    <property type="match status" value="1"/>
</dbReference>
<feature type="transmembrane region" description="Helical" evidence="12">
    <location>
        <begin position="289"/>
        <end position="307"/>
    </location>
</feature>
<feature type="transmembrane region" description="Helical" evidence="12">
    <location>
        <begin position="263"/>
        <end position="282"/>
    </location>
</feature>
<evidence type="ECO:0000313" key="14">
    <source>
        <dbReference type="EMBL" id="KAK9693798.1"/>
    </source>
</evidence>
<keyword evidence="4 12" id="KW-0328">Glycosyltransferase</keyword>
<evidence type="ECO:0000256" key="6">
    <source>
        <dbReference type="ARBA" id="ARBA00022692"/>
    </source>
</evidence>
<feature type="transmembrane region" description="Helical" evidence="12">
    <location>
        <begin position="344"/>
        <end position="366"/>
    </location>
</feature>
<dbReference type="Pfam" id="PF03901">
    <property type="entry name" value="Glyco_transf_22"/>
    <property type="match status" value="1"/>
</dbReference>
<comment type="catalytic activity">
    <reaction evidence="11">
        <text>an alpha-D-Man-(1-&gt;2)-alpha-D-Man-(1-&gt;2)-alpha-D-Man-(1-&gt;3)-[alpha-D-Man-(1-&gt;2)-alpha-D-Man-(1-&gt;3)-alpha-D-Man-(1-&gt;6)]-beta-D-Man-(1-&gt;4)-beta-D-GlcNAc-(1-&gt;4)-alpha-D-GlcNAc-diphospho-di-trans,poly-cis-dolichol + a di-trans,poly-cis-dolichyl beta-D-mannosyl phosphate = an alpha-D-Man-(1-&gt;2)-alpha-D-Man-(1-&gt;2)-alpha-D-Man-(1-&gt;3)-[alpha-D-Man-(1-&gt;2)-alpha-D-Man-(1-&gt;3)-[alpha-D-Man-(1-&gt;6)]-alpha-D-Man-(1-&gt;6)]-beta-D-Man-(1-&gt;4)-beta-D-GlcNAc-(1-&gt;4)-alpha-D-GlcNAc-diphospho-di-trans,poly-cis-dolichol + a di-trans,poly-cis-dolichyl phosphate + H(+)</text>
        <dbReference type="Rhea" id="RHEA:29535"/>
        <dbReference type="Rhea" id="RHEA-COMP:19498"/>
        <dbReference type="Rhea" id="RHEA-COMP:19501"/>
        <dbReference type="Rhea" id="RHEA-COMP:19518"/>
        <dbReference type="Rhea" id="RHEA-COMP:19519"/>
        <dbReference type="ChEBI" id="CHEBI:15378"/>
        <dbReference type="ChEBI" id="CHEBI:57683"/>
        <dbReference type="ChEBI" id="CHEBI:58211"/>
        <dbReference type="ChEBI" id="CHEBI:132517"/>
        <dbReference type="ChEBI" id="CHEBI:132519"/>
        <dbReference type="EC" id="2.4.1.260"/>
    </reaction>
    <physiologicalReaction direction="left-to-right" evidence="11">
        <dbReference type="Rhea" id="RHEA:29536"/>
    </physiologicalReaction>
</comment>
<evidence type="ECO:0000256" key="11">
    <source>
        <dbReference type="ARBA" id="ARBA00048899"/>
    </source>
</evidence>
<keyword evidence="13" id="KW-0732">Signal</keyword>
<protein>
    <recommendedName>
        <fullName evidence="12">Mannosyltransferase</fullName>
        <ecNumber evidence="12">2.4.1.-</ecNumber>
    </recommendedName>
</protein>
<evidence type="ECO:0000256" key="10">
    <source>
        <dbReference type="ARBA" id="ARBA00044721"/>
    </source>
</evidence>